<evidence type="ECO:0000313" key="8">
    <source>
        <dbReference type="Proteomes" id="UP000799772"/>
    </source>
</evidence>
<gene>
    <name evidence="7" type="ORF">NA57DRAFT_43466</name>
</gene>
<dbReference type="Pfam" id="PF00067">
    <property type="entry name" value="p450"/>
    <property type="match status" value="1"/>
</dbReference>
<proteinExistence type="inferred from homology"/>
<dbReference type="Gene3D" id="1.10.630.10">
    <property type="entry name" value="Cytochrome P450"/>
    <property type="match status" value="1"/>
</dbReference>
<comment type="cofactor">
    <cofactor evidence="5">
        <name>heme</name>
        <dbReference type="ChEBI" id="CHEBI:30413"/>
    </cofactor>
</comment>
<keyword evidence="6" id="KW-0812">Transmembrane</keyword>
<evidence type="ECO:0000256" key="5">
    <source>
        <dbReference type="PIRSR" id="PIRSR602401-1"/>
    </source>
</evidence>
<dbReference type="InterPro" id="IPR002401">
    <property type="entry name" value="Cyt_P450_E_grp-I"/>
</dbReference>
<comment type="similarity">
    <text evidence="1">Belongs to the cytochrome P450 family.</text>
</comment>
<evidence type="ECO:0000313" key="7">
    <source>
        <dbReference type="EMBL" id="KAF2096007.1"/>
    </source>
</evidence>
<dbReference type="GO" id="GO:0016705">
    <property type="term" value="F:oxidoreductase activity, acting on paired donors, with incorporation or reduction of molecular oxygen"/>
    <property type="evidence" value="ECO:0007669"/>
    <property type="project" value="InterPro"/>
</dbReference>
<dbReference type="PANTHER" id="PTHR46300:SF9">
    <property type="entry name" value="P450, PUTATIVE-RELATED"/>
    <property type="match status" value="1"/>
</dbReference>
<evidence type="ECO:0000256" key="2">
    <source>
        <dbReference type="ARBA" id="ARBA00022723"/>
    </source>
</evidence>
<feature type="binding site" description="axial binding residue" evidence="5">
    <location>
        <position position="451"/>
    </location>
    <ligand>
        <name>heme</name>
        <dbReference type="ChEBI" id="CHEBI:30413"/>
    </ligand>
    <ligandPart>
        <name>Fe</name>
        <dbReference type="ChEBI" id="CHEBI:18248"/>
    </ligandPart>
</feature>
<keyword evidence="2 5" id="KW-0479">Metal-binding</keyword>
<keyword evidence="6" id="KW-1133">Transmembrane helix</keyword>
<dbReference type="PRINTS" id="PR00385">
    <property type="entry name" value="P450"/>
</dbReference>
<feature type="transmembrane region" description="Helical" evidence="6">
    <location>
        <begin position="20"/>
        <end position="40"/>
    </location>
</feature>
<organism evidence="7 8">
    <name type="scientific">Rhizodiscina lignyota</name>
    <dbReference type="NCBI Taxonomy" id="1504668"/>
    <lineage>
        <taxon>Eukaryota</taxon>
        <taxon>Fungi</taxon>
        <taxon>Dikarya</taxon>
        <taxon>Ascomycota</taxon>
        <taxon>Pezizomycotina</taxon>
        <taxon>Dothideomycetes</taxon>
        <taxon>Pleosporomycetidae</taxon>
        <taxon>Aulographales</taxon>
        <taxon>Rhizodiscinaceae</taxon>
        <taxon>Rhizodiscina</taxon>
    </lineage>
</organism>
<dbReference type="EMBL" id="ML978130">
    <property type="protein sequence ID" value="KAF2096007.1"/>
    <property type="molecule type" value="Genomic_DNA"/>
</dbReference>
<keyword evidence="6" id="KW-0472">Membrane</keyword>
<dbReference type="InterPro" id="IPR050364">
    <property type="entry name" value="Cytochrome_P450_fung"/>
</dbReference>
<dbReference type="GO" id="GO:0004497">
    <property type="term" value="F:monooxygenase activity"/>
    <property type="evidence" value="ECO:0007669"/>
    <property type="project" value="InterPro"/>
</dbReference>
<name>A0A9P4IAB0_9PEZI</name>
<dbReference type="InterPro" id="IPR001128">
    <property type="entry name" value="Cyt_P450"/>
</dbReference>
<dbReference type="GO" id="GO:0005506">
    <property type="term" value="F:iron ion binding"/>
    <property type="evidence" value="ECO:0007669"/>
    <property type="project" value="InterPro"/>
</dbReference>
<evidence type="ECO:0000256" key="3">
    <source>
        <dbReference type="ARBA" id="ARBA00023002"/>
    </source>
</evidence>
<dbReference type="SUPFAM" id="SSF48264">
    <property type="entry name" value="Cytochrome P450"/>
    <property type="match status" value="1"/>
</dbReference>
<accession>A0A9P4IAB0</accession>
<dbReference type="PANTHER" id="PTHR46300">
    <property type="entry name" value="P450, PUTATIVE (EUROFUNG)-RELATED-RELATED"/>
    <property type="match status" value="1"/>
</dbReference>
<keyword evidence="4 5" id="KW-0408">Iron</keyword>
<keyword evidence="8" id="KW-1185">Reference proteome</keyword>
<dbReference type="Proteomes" id="UP000799772">
    <property type="component" value="Unassembled WGS sequence"/>
</dbReference>
<reference evidence="7" key="1">
    <citation type="journal article" date="2020" name="Stud. Mycol.">
        <title>101 Dothideomycetes genomes: a test case for predicting lifestyles and emergence of pathogens.</title>
        <authorList>
            <person name="Haridas S."/>
            <person name="Albert R."/>
            <person name="Binder M."/>
            <person name="Bloem J."/>
            <person name="Labutti K."/>
            <person name="Salamov A."/>
            <person name="Andreopoulos B."/>
            <person name="Baker S."/>
            <person name="Barry K."/>
            <person name="Bills G."/>
            <person name="Bluhm B."/>
            <person name="Cannon C."/>
            <person name="Castanera R."/>
            <person name="Culley D."/>
            <person name="Daum C."/>
            <person name="Ezra D."/>
            <person name="Gonzalez J."/>
            <person name="Henrissat B."/>
            <person name="Kuo A."/>
            <person name="Liang C."/>
            <person name="Lipzen A."/>
            <person name="Lutzoni F."/>
            <person name="Magnuson J."/>
            <person name="Mondo S."/>
            <person name="Nolan M."/>
            <person name="Ohm R."/>
            <person name="Pangilinan J."/>
            <person name="Park H.-J."/>
            <person name="Ramirez L."/>
            <person name="Alfaro M."/>
            <person name="Sun H."/>
            <person name="Tritt A."/>
            <person name="Yoshinaga Y."/>
            <person name="Zwiers L.-H."/>
            <person name="Turgeon B."/>
            <person name="Goodwin S."/>
            <person name="Spatafora J."/>
            <person name="Crous P."/>
            <person name="Grigoriev I."/>
        </authorList>
    </citation>
    <scope>NUCLEOTIDE SEQUENCE</scope>
    <source>
        <strain evidence="7">CBS 133067</strain>
    </source>
</reference>
<evidence type="ECO:0000256" key="4">
    <source>
        <dbReference type="ARBA" id="ARBA00023004"/>
    </source>
</evidence>
<evidence type="ECO:0000256" key="1">
    <source>
        <dbReference type="ARBA" id="ARBA00010617"/>
    </source>
</evidence>
<sequence>MIGNAIHLSDFPFLQHVTPFTLPLIAIGFTVASLLAYAVGTEIYRRKVRLRGVPGPSGLPIVGNLNQLGPDPADTLHQWGKRYGGVYQISLGTRPVVIFDSMKAAREVFIGQGTALIDKPVFYTFHQMLSSVASSIGTTKWSDSTKRRRKTAMSAMNRPAVASYLPFIDDITKTLISDLWSQGHGGEVAFDPRRAVSKTITDLTMSLNYGARLPPEEDLFQEIIDIEDGLSRIKTPLGSNQDYVPILRYLPGNNLSARAKEINRRRLVYLHRFKREMEERIEKQVDKPCIQGNCIKDPETKLDEIDLMSISMSMVSGGLDTMVNTIAWAIGTLALRQDIQDKAYNAICDVYGPNSWGPIGDENSVPYISALVKESLRTFTVLRLSLPRRAWKDIQYGEIFIPKGTTIFLNAWGCNRDESVYGPDVNEFRPERFAEDPDLPHAAYGFGTRMCAGFNLANRQLYILLLRLIWAFKIDLSKDPSEKYQQLRPLEDVSEPFHLAAIPPDYKVRLVPRNEEALRNMLAA</sequence>
<keyword evidence="5" id="KW-0349">Heme</keyword>
<dbReference type="AlphaFoldDB" id="A0A9P4IAB0"/>
<dbReference type="PRINTS" id="PR00463">
    <property type="entry name" value="EP450I"/>
</dbReference>
<dbReference type="OrthoDB" id="1055148at2759"/>
<protein>
    <submittedName>
        <fullName evidence="7">Cytochrome P450</fullName>
    </submittedName>
</protein>
<keyword evidence="3" id="KW-0560">Oxidoreductase</keyword>
<dbReference type="GO" id="GO:0020037">
    <property type="term" value="F:heme binding"/>
    <property type="evidence" value="ECO:0007669"/>
    <property type="project" value="InterPro"/>
</dbReference>
<comment type="caution">
    <text evidence="7">The sequence shown here is derived from an EMBL/GenBank/DDBJ whole genome shotgun (WGS) entry which is preliminary data.</text>
</comment>
<evidence type="ECO:0000256" key="6">
    <source>
        <dbReference type="SAM" id="Phobius"/>
    </source>
</evidence>
<dbReference type="InterPro" id="IPR036396">
    <property type="entry name" value="Cyt_P450_sf"/>
</dbReference>